<accession>A0A4V2RFY1</accession>
<evidence type="ECO:0000313" key="2">
    <source>
        <dbReference type="EMBL" id="TCN34320.1"/>
    </source>
</evidence>
<sequence>MSNAVISIPAAPSDIAREHFAAEFSFETDCWDVHDALAREPGFVLLDVRGPAMFAKGHVPGAINLPHGKITRSKLERWPEDTLFVTYCAGPHCNGAARGALRLSELGRPVKIMAGGITGWIDEGFELAEGLDE</sequence>
<dbReference type="GO" id="GO:0004792">
    <property type="term" value="F:thiosulfate-cyanide sulfurtransferase activity"/>
    <property type="evidence" value="ECO:0007669"/>
    <property type="project" value="InterPro"/>
</dbReference>
<proteinExistence type="predicted"/>
<dbReference type="PANTHER" id="PTHR43031">
    <property type="entry name" value="FAD-DEPENDENT OXIDOREDUCTASE"/>
    <property type="match status" value="1"/>
</dbReference>
<dbReference type="InterPro" id="IPR050229">
    <property type="entry name" value="GlpE_sulfurtransferase"/>
</dbReference>
<dbReference type="AlphaFoldDB" id="A0A4V2RFY1"/>
<name>A0A4V2RFY1_SHIGR</name>
<dbReference type="InterPro" id="IPR036873">
    <property type="entry name" value="Rhodanese-like_dom_sf"/>
</dbReference>
<dbReference type="Gene3D" id="3.40.250.10">
    <property type="entry name" value="Rhodanese-like domain"/>
    <property type="match status" value="1"/>
</dbReference>
<feature type="domain" description="Rhodanese" evidence="1">
    <location>
        <begin position="39"/>
        <end position="129"/>
    </location>
</feature>
<gene>
    <name evidence="2" type="ORF">EV665_1374</name>
</gene>
<dbReference type="PROSITE" id="PS50206">
    <property type="entry name" value="RHODANESE_3"/>
    <property type="match status" value="1"/>
</dbReference>
<evidence type="ECO:0000259" key="1">
    <source>
        <dbReference type="PROSITE" id="PS50206"/>
    </source>
</evidence>
<dbReference type="SUPFAM" id="SSF52821">
    <property type="entry name" value="Rhodanese/Cell cycle control phosphatase"/>
    <property type="match status" value="1"/>
</dbReference>
<dbReference type="PANTHER" id="PTHR43031:SF1">
    <property type="entry name" value="PYRIDINE NUCLEOTIDE-DISULPHIDE OXIDOREDUCTASE"/>
    <property type="match status" value="1"/>
</dbReference>
<evidence type="ECO:0000313" key="3">
    <source>
        <dbReference type="Proteomes" id="UP000295351"/>
    </source>
</evidence>
<keyword evidence="2" id="KW-0808">Transferase</keyword>
<reference evidence="2 3" key="1">
    <citation type="submission" date="2019-03" db="EMBL/GenBank/DDBJ databases">
        <title>Genomic Encyclopedia of Type Strains, Phase IV (KMG-IV): sequencing the most valuable type-strain genomes for metagenomic binning, comparative biology and taxonomic classification.</title>
        <authorList>
            <person name="Goeker M."/>
        </authorList>
    </citation>
    <scope>NUCLEOTIDE SEQUENCE [LARGE SCALE GENOMIC DNA]</scope>
    <source>
        <strain evidence="2 3">DSM 18401</strain>
    </source>
</reference>
<dbReference type="Pfam" id="PF00581">
    <property type="entry name" value="Rhodanese"/>
    <property type="match status" value="1"/>
</dbReference>
<dbReference type="InterPro" id="IPR001763">
    <property type="entry name" value="Rhodanese-like_dom"/>
</dbReference>
<dbReference type="Proteomes" id="UP000295351">
    <property type="component" value="Unassembled WGS sequence"/>
</dbReference>
<keyword evidence="3" id="KW-1185">Reference proteome</keyword>
<dbReference type="SMART" id="SM00450">
    <property type="entry name" value="RHOD"/>
    <property type="match status" value="1"/>
</dbReference>
<dbReference type="RefSeq" id="WP_133036862.1">
    <property type="nucleotide sequence ID" value="NZ_BAABEI010000003.1"/>
</dbReference>
<protein>
    <submittedName>
        <fullName evidence="2">Rhodanese-related sulfurtransferase</fullName>
    </submittedName>
</protein>
<dbReference type="EMBL" id="SLVX01000037">
    <property type="protein sequence ID" value="TCN34320.1"/>
    <property type="molecule type" value="Genomic_DNA"/>
</dbReference>
<dbReference type="PROSITE" id="PS00380">
    <property type="entry name" value="RHODANESE_1"/>
    <property type="match status" value="1"/>
</dbReference>
<dbReference type="InterPro" id="IPR001307">
    <property type="entry name" value="Thiosulphate_STrfase_CS"/>
</dbReference>
<organism evidence="2 3">
    <name type="scientific">Shinella granuli</name>
    <dbReference type="NCBI Taxonomy" id="323621"/>
    <lineage>
        <taxon>Bacteria</taxon>
        <taxon>Pseudomonadati</taxon>
        <taxon>Pseudomonadota</taxon>
        <taxon>Alphaproteobacteria</taxon>
        <taxon>Hyphomicrobiales</taxon>
        <taxon>Rhizobiaceae</taxon>
        <taxon>Shinella</taxon>
    </lineage>
</organism>
<dbReference type="CDD" id="cd01521">
    <property type="entry name" value="RHOD_PspE2"/>
    <property type="match status" value="1"/>
</dbReference>
<comment type="caution">
    <text evidence="2">The sequence shown here is derived from an EMBL/GenBank/DDBJ whole genome shotgun (WGS) entry which is preliminary data.</text>
</comment>